<comment type="caution">
    <text evidence="1">The sequence shown here is derived from an EMBL/GenBank/DDBJ whole genome shotgun (WGS) entry which is preliminary data.</text>
</comment>
<proteinExistence type="predicted"/>
<reference evidence="1" key="1">
    <citation type="journal article" date="2020" name="bioRxiv">
        <title>Chromosome-level reference genome of the European wasp spider Argiope bruennichi: a resource for studies on range expansion and evolutionary adaptation.</title>
        <authorList>
            <person name="Sheffer M.M."/>
            <person name="Hoppe A."/>
            <person name="Krehenwinkel H."/>
            <person name="Uhl G."/>
            <person name="Kuss A.W."/>
            <person name="Jensen L."/>
            <person name="Jensen C."/>
            <person name="Gillespie R.G."/>
            <person name="Hoff K.J."/>
            <person name="Prost S."/>
        </authorList>
    </citation>
    <scope>NUCLEOTIDE SEQUENCE</scope>
</reference>
<dbReference type="Gene3D" id="3.30.420.10">
    <property type="entry name" value="Ribonuclease H-like superfamily/Ribonuclease H"/>
    <property type="match status" value="1"/>
</dbReference>
<name>A0A8T0EDT9_ARGBR</name>
<keyword evidence="2" id="KW-1185">Reference proteome</keyword>
<dbReference type="AlphaFoldDB" id="A0A8T0EDT9"/>
<accession>A0A8T0EDT9</accession>
<organism evidence="1 2">
    <name type="scientific">Argiope bruennichi</name>
    <name type="common">Wasp spider</name>
    <name type="synonym">Aranea bruennichi</name>
    <dbReference type="NCBI Taxonomy" id="94029"/>
    <lineage>
        <taxon>Eukaryota</taxon>
        <taxon>Metazoa</taxon>
        <taxon>Ecdysozoa</taxon>
        <taxon>Arthropoda</taxon>
        <taxon>Chelicerata</taxon>
        <taxon>Arachnida</taxon>
        <taxon>Araneae</taxon>
        <taxon>Araneomorphae</taxon>
        <taxon>Entelegynae</taxon>
        <taxon>Araneoidea</taxon>
        <taxon>Araneidae</taxon>
        <taxon>Argiope</taxon>
    </lineage>
</organism>
<dbReference type="Proteomes" id="UP000807504">
    <property type="component" value="Unassembled WGS sequence"/>
</dbReference>
<dbReference type="EMBL" id="JABXBU010002228">
    <property type="protein sequence ID" value="KAF8769894.1"/>
    <property type="molecule type" value="Genomic_DNA"/>
</dbReference>
<evidence type="ECO:0000313" key="2">
    <source>
        <dbReference type="Proteomes" id="UP000807504"/>
    </source>
</evidence>
<dbReference type="GO" id="GO:0003676">
    <property type="term" value="F:nucleic acid binding"/>
    <property type="evidence" value="ECO:0007669"/>
    <property type="project" value="InterPro"/>
</dbReference>
<protein>
    <submittedName>
        <fullName evidence="1">Uncharacterized protein</fullName>
    </submittedName>
</protein>
<gene>
    <name evidence="1" type="ORF">HNY73_017489</name>
</gene>
<reference evidence="1" key="2">
    <citation type="submission" date="2020-06" db="EMBL/GenBank/DDBJ databases">
        <authorList>
            <person name="Sheffer M."/>
        </authorList>
    </citation>
    <scope>NUCLEOTIDE SEQUENCE</scope>
</reference>
<evidence type="ECO:0000313" key="1">
    <source>
        <dbReference type="EMBL" id="KAF8769894.1"/>
    </source>
</evidence>
<sequence>MVLATTAAQRYFDDVLRTYVGPFLNGLPGAILLEGNAHSHATRIAQDFPKSYSFFQWPTGSPDLSPICGMLPCHSVDDLKIAVQNVWTHLIRDNIWHLITQGRSVLLHILQQELDNALLQSHSISLIVQIVFV</sequence>
<dbReference type="InterPro" id="IPR036397">
    <property type="entry name" value="RNaseH_sf"/>
</dbReference>